<dbReference type="CDD" id="cd04816">
    <property type="entry name" value="PA_SaNapH_like"/>
    <property type="match status" value="1"/>
</dbReference>
<evidence type="ECO:0000259" key="10">
    <source>
        <dbReference type="Pfam" id="PF02225"/>
    </source>
</evidence>
<reference evidence="12 13" key="1">
    <citation type="submission" date="2018-03" db="EMBL/GenBank/DDBJ databases">
        <title>Actinopolyspora mortivallis from Sahara, screening for active biomolecules.</title>
        <authorList>
            <person name="Selama O."/>
            <person name="Wellington E.M.H."/>
            <person name="Hacene H."/>
        </authorList>
    </citation>
    <scope>NUCLEOTIDE SEQUENCE [LARGE SCALE GENOMIC DNA]</scope>
    <source>
        <strain evidence="12 13">M5A</strain>
    </source>
</reference>
<keyword evidence="5 9" id="KW-0732">Signal</keyword>
<dbReference type="SUPFAM" id="SSF52025">
    <property type="entry name" value="PA domain"/>
    <property type="match status" value="1"/>
</dbReference>
<evidence type="ECO:0000313" key="13">
    <source>
        <dbReference type="Proteomes" id="UP000239352"/>
    </source>
</evidence>
<evidence type="ECO:0000256" key="3">
    <source>
        <dbReference type="ARBA" id="ARBA00022670"/>
    </source>
</evidence>
<proteinExistence type="inferred from homology"/>
<keyword evidence="4" id="KW-0479">Metal-binding</keyword>
<dbReference type="InterPro" id="IPR007484">
    <property type="entry name" value="Peptidase_M28"/>
</dbReference>
<gene>
    <name evidence="12" type="ORF">CEP50_12615</name>
</gene>
<dbReference type="Pfam" id="PF04389">
    <property type="entry name" value="Peptidase_M28"/>
    <property type="match status" value="1"/>
</dbReference>
<evidence type="ECO:0000256" key="9">
    <source>
        <dbReference type="SAM" id="SignalP"/>
    </source>
</evidence>
<keyword evidence="7" id="KW-0862">Zinc</keyword>
<dbReference type="FunCoup" id="A0A2T0GVH8">
    <property type="interactions" value="48"/>
</dbReference>
<sequence>MHRVRSGRLASALFAAGAVVAASAAPAAAFPQQRPAPVDTPTVNDVNRHLVAFQRIADRNGGTRASGTPGYQESVDYVANSLRRAGFRVSTPEFDFTKYQLDSVSLDVAGESVETDALEYSPATPEDGIRAPLSVTPVDDSTGCQAADYDGADVADTIVLIKRGACTFAKKQRLAAEQGAEAAIIYNNVEGELNGTLGGADAGVIPTAGVTKATGAELVERAGTTATLDLRASFDEITTENVIAETRTGREDNVVMAGAHLDSVDEGAGINDNGTGSAGLLSTALSMGGTPDVNNAVRFAWWGAEESGLIGSTEYVKGLSFQEQLDIAMYLNFDMIGSPNAGYFTYDGDDSDGVGAGPGPHGSAQIEQDFVEAMRNQGIEVEGTDFNGRSDYGQFIAEGIPAGGLFTGAGGVKTEEQAAKWGGEAGVAYDPNYHTAEDNLDNVDRSALIRNTRAMAEVVDHYGQTTEEVNGMRSRAERAQLRRMAAAEPMSLHDARQSHGHSCQLPLK</sequence>
<dbReference type="InterPro" id="IPR045175">
    <property type="entry name" value="M28_fam"/>
</dbReference>
<dbReference type="CDD" id="cd03876">
    <property type="entry name" value="M28_SGAP_like"/>
    <property type="match status" value="1"/>
</dbReference>
<evidence type="ECO:0000256" key="7">
    <source>
        <dbReference type="ARBA" id="ARBA00022833"/>
    </source>
</evidence>
<dbReference type="InterPro" id="IPR041756">
    <property type="entry name" value="M28_SGAP-like"/>
</dbReference>
<evidence type="ECO:0000313" key="12">
    <source>
        <dbReference type="EMBL" id="PRW63023.1"/>
    </source>
</evidence>
<dbReference type="SUPFAM" id="SSF53187">
    <property type="entry name" value="Zn-dependent exopeptidases"/>
    <property type="match status" value="1"/>
</dbReference>
<feature type="domain" description="Peptidase M28" evidence="11">
    <location>
        <begin position="241"/>
        <end position="459"/>
    </location>
</feature>
<feature type="chain" id="PRO_5038456816" evidence="9">
    <location>
        <begin position="25"/>
        <end position="508"/>
    </location>
</feature>
<evidence type="ECO:0000256" key="2">
    <source>
        <dbReference type="ARBA" id="ARBA00022438"/>
    </source>
</evidence>
<dbReference type="GO" id="GO:0008235">
    <property type="term" value="F:metalloexopeptidase activity"/>
    <property type="evidence" value="ECO:0007669"/>
    <property type="project" value="InterPro"/>
</dbReference>
<comment type="caution">
    <text evidence="12">The sequence shown here is derived from an EMBL/GenBank/DDBJ whole genome shotgun (WGS) entry which is preliminary data.</text>
</comment>
<feature type="domain" description="PA" evidence="10">
    <location>
        <begin position="133"/>
        <end position="218"/>
    </location>
</feature>
<evidence type="ECO:0000256" key="1">
    <source>
        <dbReference type="ARBA" id="ARBA00005957"/>
    </source>
</evidence>
<keyword evidence="2" id="KW-0031">Aminopeptidase</keyword>
<accession>A0A2T0GVH8</accession>
<keyword evidence="13" id="KW-1185">Reference proteome</keyword>
<dbReference type="Gene3D" id="3.40.630.10">
    <property type="entry name" value="Zn peptidases"/>
    <property type="match status" value="1"/>
</dbReference>
<dbReference type="InterPro" id="IPR003137">
    <property type="entry name" value="PA_domain"/>
</dbReference>
<feature type="signal peptide" evidence="9">
    <location>
        <begin position="1"/>
        <end position="24"/>
    </location>
</feature>
<dbReference type="AlphaFoldDB" id="A0A2T0GVH8"/>
<keyword evidence="3" id="KW-0645">Protease</keyword>
<protein>
    <submittedName>
        <fullName evidence="12">Amidohydrolase</fullName>
    </submittedName>
</protein>
<evidence type="ECO:0000259" key="11">
    <source>
        <dbReference type="Pfam" id="PF04389"/>
    </source>
</evidence>
<dbReference type="GO" id="GO:0004177">
    <property type="term" value="F:aminopeptidase activity"/>
    <property type="evidence" value="ECO:0007669"/>
    <property type="project" value="UniProtKB-KW"/>
</dbReference>
<dbReference type="Pfam" id="PF02225">
    <property type="entry name" value="PA"/>
    <property type="match status" value="1"/>
</dbReference>
<evidence type="ECO:0000256" key="8">
    <source>
        <dbReference type="SAM" id="MobiDB-lite"/>
    </source>
</evidence>
<comment type="similarity">
    <text evidence="1">Belongs to the peptidase M28 family. M28A subfamily.</text>
</comment>
<dbReference type="EMBL" id="PVSR01000021">
    <property type="protein sequence ID" value="PRW63023.1"/>
    <property type="molecule type" value="Genomic_DNA"/>
</dbReference>
<dbReference type="InterPro" id="IPR046450">
    <property type="entry name" value="PA_dom_sf"/>
</dbReference>
<dbReference type="PANTHER" id="PTHR12147:SF26">
    <property type="entry name" value="PEPTIDASE M28 DOMAIN-CONTAINING PROTEIN"/>
    <property type="match status" value="1"/>
</dbReference>
<dbReference type="STRING" id="1050202.GCA_000384035_03454"/>
<dbReference type="Proteomes" id="UP000239352">
    <property type="component" value="Unassembled WGS sequence"/>
</dbReference>
<evidence type="ECO:0000256" key="5">
    <source>
        <dbReference type="ARBA" id="ARBA00022729"/>
    </source>
</evidence>
<dbReference type="PANTHER" id="PTHR12147">
    <property type="entry name" value="METALLOPEPTIDASE M28 FAMILY MEMBER"/>
    <property type="match status" value="1"/>
</dbReference>
<organism evidence="12 13">
    <name type="scientific">Actinopolyspora mortivallis</name>
    <dbReference type="NCBI Taxonomy" id="33906"/>
    <lineage>
        <taxon>Bacteria</taxon>
        <taxon>Bacillati</taxon>
        <taxon>Actinomycetota</taxon>
        <taxon>Actinomycetes</taxon>
        <taxon>Actinopolysporales</taxon>
        <taxon>Actinopolysporaceae</taxon>
        <taxon>Actinopolyspora</taxon>
    </lineage>
</organism>
<name>A0A2T0GVH8_ACTMO</name>
<dbReference type="InParanoid" id="A0A2T0GVH8"/>
<dbReference type="Gene3D" id="3.50.30.30">
    <property type="match status" value="1"/>
</dbReference>
<dbReference type="GO" id="GO:0006508">
    <property type="term" value="P:proteolysis"/>
    <property type="evidence" value="ECO:0007669"/>
    <property type="project" value="UniProtKB-KW"/>
</dbReference>
<evidence type="ECO:0000256" key="4">
    <source>
        <dbReference type="ARBA" id="ARBA00022723"/>
    </source>
</evidence>
<dbReference type="GO" id="GO:0046872">
    <property type="term" value="F:metal ion binding"/>
    <property type="evidence" value="ECO:0007669"/>
    <property type="project" value="UniProtKB-KW"/>
</dbReference>
<feature type="region of interest" description="Disordered" evidence="8">
    <location>
        <begin position="485"/>
        <end position="508"/>
    </location>
</feature>
<keyword evidence="6 12" id="KW-0378">Hydrolase</keyword>
<evidence type="ECO:0000256" key="6">
    <source>
        <dbReference type="ARBA" id="ARBA00022801"/>
    </source>
</evidence>